<dbReference type="InterPro" id="IPR029063">
    <property type="entry name" value="SAM-dependent_MTases_sf"/>
</dbReference>
<dbReference type="InterPro" id="IPR013216">
    <property type="entry name" value="Methyltransf_11"/>
</dbReference>
<dbReference type="GO" id="GO:0008757">
    <property type="term" value="F:S-adenosylmethionine-dependent methyltransferase activity"/>
    <property type="evidence" value="ECO:0007669"/>
    <property type="project" value="InterPro"/>
</dbReference>
<evidence type="ECO:0000313" key="2">
    <source>
        <dbReference type="EMBL" id="KYF79522.1"/>
    </source>
</evidence>
<feature type="domain" description="Methyltransferase type 11" evidence="1">
    <location>
        <begin position="46"/>
        <end position="136"/>
    </location>
</feature>
<comment type="caution">
    <text evidence="2">The sequence shown here is derived from an EMBL/GenBank/DDBJ whole genome shotgun (WGS) entry which is preliminary data.</text>
</comment>
<dbReference type="Pfam" id="PF08241">
    <property type="entry name" value="Methyltransf_11"/>
    <property type="match status" value="1"/>
</dbReference>
<sequence>MSNGMGKTDYERIAEVFDRRYQGGAYAGIEQVVLDVLESSPGRRALEVGCGTGHWLKLLHEHGYEVTGLDASPAMLEQARARLPAATLLHGTAERLPLPDARVDGVLCVNALHHFPDPPAFMAEAFRVLGAGGLLLNIGLDPHRGLDRWFVYDYFESTRALDLERFASADTLKRWLEQAGFLVEGTRLALRLERGRSAAEFVAEGGDPRWTSQLAVLPPEAFARGVARIRQEEAEAREKGEALSLTAELHFWATIARKP</sequence>
<name>A0A150RH12_SORCE</name>
<evidence type="ECO:0000259" key="1">
    <source>
        <dbReference type="Pfam" id="PF08241"/>
    </source>
</evidence>
<protein>
    <recommendedName>
        <fullName evidence="1">Methyltransferase type 11 domain-containing protein</fullName>
    </recommendedName>
</protein>
<dbReference type="CDD" id="cd02440">
    <property type="entry name" value="AdoMet_MTases"/>
    <property type="match status" value="1"/>
</dbReference>
<reference evidence="2 3" key="1">
    <citation type="submission" date="2014-02" db="EMBL/GenBank/DDBJ databases">
        <title>The small core and large imbalanced accessory genome model reveals a collaborative survival strategy of Sorangium cellulosum strains in nature.</title>
        <authorList>
            <person name="Han K."/>
            <person name="Peng R."/>
            <person name="Blom J."/>
            <person name="Li Y.-Z."/>
        </authorList>
    </citation>
    <scope>NUCLEOTIDE SEQUENCE [LARGE SCALE GENOMIC DNA]</scope>
    <source>
        <strain evidence="2 3">So0011-07</strain>
    </source>
</reference>
<dbReference type="EMBL" id="JEMB01002641">
    <property type="protein sequence ID" value="KYF79522.1"/>
    <property type="molecule type" value="Genomic_DNA"/>
</dbReference>
<dbReference type="SUPFAM" id="SSF53335">
    <property type="entry name" value="S-adenosyl-L-methionine-dependent methyltransferases"/>
    <property type="match status" value="1"/>
</dbReference>
<gene>
    <name evidence="2" type="ORF">BE17_29905</name>
</gene>
<dbReference type="Proteomes" id="UP000075635">
    <property type="component" value="Unassembled WGS sequence"/>
</dbReference>
<dbReference type="PANTHER" id="PTHR43591">
    <property type="entry name" value="METHYLTRANSFERASE"/>
    <property type="match status" value="1"/>
</dbReference>
<proteinExistence type="predicted"/>
<organism evidence="2 3">
    <name type="scientific">Sorangium cellulosum</name>
    <name type="common">Polyangium cellulosum</name>
    <dbReference type="NCBI Taxonomy" id="56"/>
    <lineage>
        <taxon>Bacteria</taxon>
        <taxon>Pseudomonadati</taxon>
        <taxon>Myxococcota</taxon>
        <taxon>Polyangia</taxon>
        <taxon>Polyangiales</taxon>
        <taxon>Polyangiaceae</taxon>
        <taxon>Sorangium</taxon>
    </lineage>
</organism>
<accession>A0A150RH12</accession>
<dbReference type="Gene3D" id="3.40.50.150">
    <property type="entry name" value="Vaccinia Virus protein VP39"/>
    <property type="match status" value="1"/>
</dbReference>
<evidence type="ECO:0000313" key="3">
    <source>
        <dbReference type="Proteomes" id="UP000075635"/>
    </source>
</evidence>
<dbReference type="AlphaFoldDB" id="A0A150RH12"/>